<feature type="transmembrane region" description="Helical" evidence="1">
    <location>
        <begin position="23"/>
        <end position="45"/>
    </location>
</feature>
<keyword evidence="1" id="KW-0472">Membrane</keyword>
<dbReference type="EMBL" id="AP014938">
    <property type="protein sequence ID" value="BAS20303.1"/>
    <property type="molecule type" value="Genomic_DNA"/>
</dbReference>
<dbReference type="RefSeq" id="WP_060824350.1">
    <property type="nucleotide sequence ID" value="NZ_AP014938.1"/>
</dbReference>
<sequence length="357" mass="41045">MTNQLLLAQVLAEGTESTQSLTAIPWTTIVSSAIGLLGSILVAWWSGRKIDKQMELSKQATPPELTRYKTWVEVSEKYKELMEFERANSFEDTEKEYQEIRASRKAALDRAVWERRVLSSCSDIVAQRRLLELPEGYIFTENVNSIQAVPSFESKISIIFHFISYIISIIFSVVFIIFLAKYFVIFSGHALNAEIDYLQAFLFIVFGFLLFFMSMMAVRLLYIVLDGFIDALRGVKIAEHEYIKIVQIYAREEVFAEVIKVASKTYKNASRVRYSFLDEKYSDMINLPAVWRSGVWYSGISKFLGFMAPYFVLEKFNKSEKPYGSYLEGAFEIDAKNPVDEESLAQDRAVSDKKDKN</sequence>
<accession>A0A0K2RZP3</accession>
<evidence type="ECO:0000313" key="3">
    <source>
        <dbReference type="Proteomes" id="UP000066203"/>
    </source>
</evidence>
<reference evidence="3" key="1">
    <citation type="submission" date="2015-08" db="EMBL/GenBank/DDBJ databases">
        <title>Complete genome sequence of Rothia mucilaginosa strain NUM-Rm6536.</title>
        <authorList>
            <person name="Nambu T."/>
        </authorList>
    </citation>
    <scope>NUCLEOTIDE SEQUENCE [LARGE SCALE GENOMIC DNA]</scope>
    <source>
        <strain evidence="3">NUM-Rm6536</strain>
    </source>
</reference>
<dbReference type="AlphaFoldDB" id="A0A0K2RZP3"/>
<evidence type="ECO:0000313" key="2">
    <source>
        <dbReference type="EMBL" id="BAS20303.1"/>
    </source>
</evidence>
<name>A0A0K2RZP3_9MICC</name>
<protein>
    <submittedName>
        <fullName evidence="2">Uncharacterized protein</fullName>
    </submittedName>
</protein>
<dbReference type="PATRIC" id="fig|43675.28.peg.1085"/>
<organism evidence="2">
    <name type="scientific">Rothia mucilaginosa</name>
    <dbReference type="NCBI Taxonomy" id="43675"/>
    <lineage>
        <taxon>Bacteria</taxon>
        <taxon>Bacillati</taxon>
        <taxon>Actinomycetota</taxon>
        <taxon>Actinomycetes</taxon>
        <taxon>Micrococcales</taxon>
        <taxon>Micrococcaceae</taxon>
        <taxon>Rothia</taxon>
    </lineage>
</organism>
<keyword evidence="1" id="KW-1133">Transmembrane helix</keyword>
<proteinExistence type="predicted"/>
<keyword evidence="1" id="KW-0812">Transmembrane</keyword>
<dbReference type="Proteomes" id="UP000066203">
    <property type="component" value="Chromosome"/>
</dbReference>
<feature type="transmembrane region" description="Helical" evidence="1">
    <location>
        <begin position="162"/>
        <end position="185"/>
    </location>
</feature>
<feature type="transmembrane region" description="Helical" evidence="1">
    <location>
        <begin position="197"/>
        <end position="225"/>
    </location>
</feature>
<gene>
    <name evidence="2" type="ORF">RM6536_1056</name>
</gene>
<evidence type="ECO:0000256" key="1">
    <source>
        <dbReference type="SAM" id="Phobius"/>
    </source>
</evidence>